<name>A0A5E4LUX4_9ARCH</name>
<gene>
    <name evidence="3" type="ORF">LFW2832_00583</name>
</gene>
<dbReference type="Gene3D" id="1.10.260.40">
    <property type="entry name" value="lambda repressor-like DNA-binding domains"/>
    <property type="match status" value="1"/>
</dbReference>
<dbReference type="Pfam" id="PF01381">
    <property type="entry name" value="HTH_3"/>
    <property type="match status" value="1"/>
</dbReference>
<dbReference type="GO" id="GO:0003677">
    <property type="term" value="F:DNA binding"/>
    <property type="evidence" value="ECO:0007669"/>
    <property type="project" value="InterPro"/>
</dbReference>
<dbReference type="SMART" id="SM00530">
    <property type="entry name" value="HTH_XRE"/>
    <property type="match status" value="1"/>
</dbReference>
<dbReference type="PROSITE" id="PS50943">
    <property type="entry name" value="HTH_CROC1"/>
    <property type="match status" value="1"/>
</dbReference>
<dbReference type="EMBL" id="CABMJJ010000009">
    <property type="protein sequence ID" value="VVC03862.1"/>
    <property type="molecule type" value="Genomic_DNA"/>
</dbReference>
<organism evidence="3 4">
    <name type="scientific">Candidatus Bilamarchaeum dharawalense</name>
    <dbReference type="NCBI Taxonomy" id="2885759"/>
    <lineage>
        <taxon>Archaea</taxon>
        <taxon>Candidatus Micrarchaeota</taxon>
        <taxon>Candidatus Micrarchaeia</taxon>
        <taxon>Candidatus Anstonellales</taxon>
        <taxon>Candidatus Bilamarchaeaceae</taxon>
        <taxon>Candidatus Bilamarchaeum</taxon>
    </lineage>
</organism>
<proteinExistence type="predicted"/>
<dbReference type="AlphaFoldDB" id="A0A5E4LUX4"/>
<protein>
    <submittedName>
        <fullName evidence="3">Helix-turn-helix</fullName>
    </submittedName>
</protein>
<evidence type="ECO:0000256" key="1">
    <source>
        <dbReference type="SAM" id="MobiDB-lite"/>
    </source>
</evidence>
<feature type="domain" description="HTH cro/C1-type" evidence="2">
    <location>
        <begin position="72"/>
        <end position="126"/>
    </location>
</feature>
<dbReference type="InterPro" id="IPR001387">
    <property type="entry name" value="Cro/C1-type_HTH"/>
</dbReference>
<evidence type="ECO:0000313" key="4">
    <source>
        <dbReference type="Proteomes" id="UP000789941"/>
    </source>
</evidence>
<reference evidence="3 4" key="1">
    <citation type="submission" date="2019-08" db="EMBL/GenBank/DDBJ databases">
        <authorList>
            <person name="Vazquez-Campos X."/>
        </authorList>
    </citation>
    <scope>NUCLEOTIDE SEQUENCE [LARGE SCALE GENOMIC DNA]</scope>
    <source>
        <strain evidence="3">LFW-283_2</strain>
    </source>
</reference>
<feature type="region of interest" description="Disordered" evidence="1">
    <location>
        <begin position="132"/>
        <end position="160"/>
    </location>
</feature>
<dbReference type="Proteomes" id="UP000789941">
    <property type="component" value="Unassembled WGS sequence"/>
</dbReference>
<accession>A0A5E4LUX4</accession>
<dbReference type="CDD" id="cd00093">
    <property type="entry name" value="HTH_XRE"/>
    <property type="match status" value="1"/>
</dbReference>
<sequence>MAELFCDICGNGPVRAQILVEGAKMLACSRCMRSGKILMRLDDDDEGEPIVRSIPTTMESSEEIVEGYGKIIIAAREKLGLPIAVVAERLKEKESYLHAIEHERLAPTMEVARKLEKELGIKLVEKVAGTMSPALSKPSSKNFQPPTLGDMIDAKKKKEK</sequence>
<dbReference type="SUPFAM" id="SSF47413">
    <property type="entry name" value="lambda repressor-like DNA-binding domains"/>
    <property type="match status" value="1"/>
</dbReference>
<comment type="caution">
    <text evidence="3">The sequence shown here is derived from an EMBL/GenBank/DDBJ whole genome shotgun (WGS) entry which is preliminary data.</text>
</comment>
<evidence type="ECO:0000259" key="2">
    <source>
        <dbReference type="PROSITE" id="PS50943"/>
    </source>
</evidence>
<dbReference type="InterPro" id="IPR010982">
    <property type="entry name" value="Lambda_DNA-bd_dom_sf"/>
</dbReference>
<evidence type="ECO:0000313" key="3">
    <source>
        <dbReference type="EMBL" id="VVC03862.1"/>
    </source>
</evidence>